<reference evidence="2" key="5">
    <citation type="submission" date="2024-05" db="EMBL/GenBank/DDBJ databases">
        <authorList>
            <person name="Sun Q."/>
            <person name="Sedlacek I."/>
        </authorList>
    </citation>
    <scope>NUCLEOTIDE SEQUENCE</scope>
    <source>
        <strain evidence="2">CCM 7403</strain>
    </source>
</reference>
<evidence type="ECO:0000256" key="1">
    <source>
        <dbReference type="SAM" id="SignalP"/>
    </source>
</evidence>
<protein>
    <recommendedName>
        <fullName evidence="6">Lipoprotein</fullName>
    </recommendedName>
</protein>
<dbReference type="EMBL" id="BMCK01000001">
    <property type="protein sequence ID" value="GGD08194.1"/>
    <property type="molecule type" value="Genomic_DNA"/>
</dbReference>
<reference evidence="5" key="3">
    <citation type="journal article" date="2019" name="Int. J. Syst. Evol. Microbiol.">
        <title>The Global Catalogue of Microorganisms (GCM) 10K type strain sequencing project: providing services to taxonomists for standard genome sequencing and annotation.</title>
        <authorList>
            <consortium name="The Broad Institute Genomics Platform"/>
            <consortium name="The Broad Institute Genome Sequencing Center for Infectious Disease"/>
            <person name="Wu L."/>
            <person name="Ma J."/>
        </authorList>
    </citation>
    <scope>NUCLEOTIDE SEQUENCE [LARGE SCALE GENOMIC DNA]</scope>
    <source>
        <strain evidence="5">CCM 7403</strain>
    </source>
</reference>
<evidence type="ECO:0000313" key="4">
    <source>
        <dbReference type="Proteomes" id="UP000297025"/>
    </source>
</evidence>
<gene>
    <name evidence="3" type="ORF">E2C04_02065</name>
    <name evidence="2" type="ORF">GCM10007231_03730</name>
</gene>
<proteinExistence type="predicted"/>
<dbReference type="Proteomes" id="UP000297025">
    <property type="component" value="Chromosome"/>
</dbReference>
<keyword evidence="5" id="KW-1185">Reference proteome</keyword>
<name>A0A4P7UBI0_9ACTN</name>
<evidence type="ECO:0000313" key="5">
    <source>
        <dbReference type="Proteomes" id="UP000630594"/>
    </source>
</evidence>
<dbReference type="RefSeq" id="WP_135831348.1">
    <property type="nucleotide sequence ID" value="NZ_BMCK01000001.1"/>
</dbReference>
<dbReference type="AlphaFoldDB" id="A0A4P7UBI0"/>
<sequence>MKRSRPLLAATVVALATSLAASGCSQVVDLFTGDDPVFDSALPADEREVPGPAYVLDADRARLATPSGSVTLGALSAGAWTRDGHFLAVGADDLRLVAPTGRVVRTVERDPADPELGDLRWDSFSLTPNAASFLSYAAPLRIELYAPDLTGHRVIDVPADAIATDQLDPGSVSDAELHLHGDPITLDGVTWVEWSINSEDDTKTDHGVLRITGEGEDLEVTEVLRNEPVVRLLPAHDGSALLVLRQRNGSNEDCGGCVVEQDLVELDPATGEVAAEYGMPPGYDRHWRVDAVDKVGDTVAVRFERRIREVEEDLADDDVEDQDVHELQLWTYDGEWTHVQAQDGTAVRWLEGGALVRTVLPGAGRSEAGAYRLHWLPDGVETVDDAGAELLFDGRSDRRCERFEERSWCPAAITPGTLLPRG</sequence>
<reference evidence="3 4" key="1">
    <citation type="journal article" date="2008" name="Int. J. Syst. Evol. Microbiol.">
        <title>Nocardioides daphniae sp. nov., isolated from Daphnia cucullata (Crustacea: Cladocera).</title>
        <authorList>
            <person name="Toth E.M."/>
            <person name="Keki Z."/>
            <person name="Homonnay Z.G."/>
            <person name="Borsodi A.K."/>
            <person name="Marialigeti K."/>
            <person name="Schumann P."/>
        </authorList>
    </citation>
    <scope>NUCLEOTIDE SEQUENCE [LARGE SCALE GENOMIC DNA]</scope>
    <source>
        <strain evidence="3 4">JCM 16608</strain>
    </source>
</reference>
<reference evidence="2" key="2">
    <citation type="journal article" date="2014" name="Int. J. Syst. Evol. Microbiol.">
        <title>Complete genome of a new Firmicutes species belonging to the dominant human colonic microbiota ('Ruminococcus bicirculans') reveals two chromosomes and a selective capacity to utilize plant glucans.</title>
        <authorList>
            <consortium name="NISC Comparative Sequencing Program"/>
            <person name="Wegmann U."/>
            <person name="Louis P."/>
            <person name="Goesmann A."/>
            <person name="Henrissat B."/>
            <person name="Duncan S.H."/>
            <person name="Flint H.J."/>
        </authorList>
    </citation>
    <scope>NUCLEOTIDE SEQUENCE</scope>
    <source>
        <strain evidence="2">CCM 7403</strain>
    </source>
</reference>
<evidence type="ECO:0000313" key="3">
    <source>
        <dbReference type="EMBL" id="QCC76299.1"/>
    </source>
</evidence>
<dbReference type="KEGG" id="ndp:E2C04_02065"/>
<feature type="chain" id="PRO_5038510768" description="Lipoprotein" evidence="1">
    <location>
        <begin position="24"/>
        <end position="422"/>
    </location>
</feature>
<feature type="signal peptide" evidence="1">
    <location>
        <begin position="1"/>
        <end position="23"/>
    </location>
</feature>
<dbReference type="PROSITE" id="PS51257">
    <property type="entry name" value="PROKAR_LIPOPROTEIN"/>
    <property type="match status" value="1"/>
</dbReference>
<evidence type="ECO:0000313" key="2">
    <source>
        <dbReference type="EMBL" id="GGD08194.1"/>
    </source>
</evidence>
<evidence type="ECO:0008006" key="6">
    <source>
        <dbReference type="Google" id="ProtNLM"/>
    </source>
</evidence>
<keyword evidence="1" id="KW-0732">Signal</keyword>
<organism evidence="3 4">
    <name type="scientific">Nocardioides daphniae</name>
    <dbReference type="NCBI Taxonomy" id="402297"/>
    <lineage>
        <taxon>Bacteria</taxon>
        <taxon>Bacillati</taxon>
        <taxon>Actinomycetota</taxon>
        <taxon>Actinomycetes</taxon>
        <taxon>Propionibacteriales</taxon>
        <taxon>Nocardioidaceae</taxon>
        <taxon>Nocardioides</taxon>
    </lineage>
</organism>
<reference evidence="3" key="4">
    <citation type="submission" date="2019-03" db="EMBL/GenBank/DDBJ databases">
        <authorList>
            <person name="Huang Y."/>
        </authorList>
    </citation>
    <scope>NUCLEOTIDE SEQUENCE</scope>
    <source>
        <strain evidence="3">JCM 16608</strain>
    </source>
</reference>
<accession>A0A4P7UBI0</accession>
<dbReference type="EMBL" id="CP038462">
    <property type="protein sequence ID" value="QCC76299.1"/>
    <property type="molecule type" value="Genomic_DNA"/>
</dbReference>
<dbReference type="Proteomes" id="UP000630594">
    <property type="component" value="Unassembled WGS sequence"/>
</dbReference>
<dbReference type="OrthoDB" id="3741721at2"/>